<feature type="region of interest" description="Disordered" evidence="1">
    <location>
        <begin position="1"/>
        <end position="20"/>
    </location>
</feature>
<dbReference type="AlphaFoldDB" id="M0LI40"/>
<dbReference type="KEGG" id="hlc:CHINAEXTREME17940"/>
<organism evidence="4 5">
    <name type="scientific">Natronobacterium lacisalsi AJ5</name>
    <dbReference type="NCBI Taxonomy" id="358396"/>
    <lineage>
        <taxon>Archaea</taxon>
        <taxon>Methanobacteriati</taxon>
        <taxon>Methanobacteriota</taxon>
        <taxon>Stenosarchaea group</taxon>
        <taxon>Halobacteria</taxon>
        <taxon>Halobacteriales</taxon>
        <taxon>Natrialbaceae</taxon>
        <taxon>Natronobacterium</taxon>
    </lineage>
</organism>
<evidence type="ECO:0000313" key="4">
    <source>
        <dbReference type="EMBL" id="EMA31660.1"/>
    </source>
</evidence>
<reference evidence="3" key="3">
    <citation type="submission" date="2017-01" db="EMBL/GenBank/DDBJ databases">
        <authorList>
            <person name="Mah S.A."/>
            <person name="Swanson W.J."/>
            <person name="Moy G.W."/>
            <person name="Vacquier V.D."/>
        </authorList>
    </citation>
    <scope>NUCLEOTIDE SEQUENCE</scope>
    <source>
        <strain evidence="3">AJ5</strain>
    </source>
</reference>
<feature type="compositionally biased region" description="Acidic residues" evidence="1">
    <location>
        <begin position="1"/>
        <end position="14"/>
    </location>
</feature>
<dbReference type="Pfam" id="PF26476">
    <property type="entry name" value="DUF8149"/>
    <property type="match status" value="1"/>
</dbReference>
<dbReference type="EMBL" id="AOLZ01000044">
    <property type="protein sequence ID" value="EMA31660.1"/>
    <property type="molecule type" value="Genomic_DNA"/>
</dbReference>
<keyword evidence="5" id="KW-1185">Reference proteome</keyword>
<dbReference type="Proteomes" id="UP000186547">
    <property type="component" value="Chromosome"/>
</dbReference>
<protein>
    <recommendedName>
        <fullName evidence="2">DUF8149 domain-containing protein</fullName>
    </recommendedName>
</protein>
<dbReference type="Proteomes" id="UP000011555">
    <property type="component" value="Unassembled WGS sequence"/>
</dbReference>
<evidence type="ECO:0000313" key="3">
    <source>
        <dbReference type="EMBL" id="APW99534.1"/>
    </source>
</evidence>
<dbReference type="PATRIC" id="fig|358396.7.peg.2902"/>
<dbReference type="InterPro" id="IPR058462">
    <property type="entry name" value="DUF8149"/>
</dbReference>
<evidence type="ECO:0000313" key="6">
    <source>
        <dbReference type="Proteomes" id="UP000186547"/>
    </source>
</evidence>
<gene>
    <name evidence="4" type="ORF">C445_14297</name>
    <name evidence="3" type="ORF">CHINAEXTREME_17940</name>
</gene>
<dbReference type="eggNOG" id="arCOG06326">
    <property type="taxonomic scope" value="Archaea"/>
</dbReference>
<dbReference type="STRING" id="358396.CHINAEXTREME_17940"/>
<feature type="domain" description="DUF8149" evidence="2">
    <location>
        <begin position="13"/>
        <end position="79"/>
    </location>
</feature>
<accession>M0LI40</accession>
<name>M0LI40_NATLA</name>
<dbReference type="RefSeq" id="WP_007142569.1">
    <property type="nucleotide sequence ID" value="NZ_AOLZ01000044.1"/>
</dbReference>
<proteinExistence type="predicted"/>
<dbReference type="EMBL" id="CP019285">
    <property type="protein sequence ID" value="APW99534.1"/>
    <property type="molecule type" value="Genomic_DNA"/>
</dbReference>
<evidence type="ECO:0000259" key="2">
    <source>
        <dbReference type="Pfam" id="PF26476"/>
    </source>
</evidence>
<dbReference type="GeneID" id="30923046"/>
<evidence type="ECO:0000256" key="1">
    <source>
        <dbReference type="SAM" id="MobiDB-lite"/>
    </source>
</evidence>
<evidence type="ECO:0000313" key="5">
    <source>
        <dbReference type="Proteomes" id="UP000011555"/>
    </source>
</evidence>
<reference evidence="3 6" key="1">
    <citation type="journal article" date="2011" name="J. Bacteriol.">
        <title>Genome sequence of Halobiforma lacisalsi AJ5, an extremely halophilic archaeon which harbors a bop gene.</title>
        <authorList>
            <person name="Jiang X."/>
            <person name="Wang S."/>
            <person name="Cheng H."/>
            <person name="Huo Y."/>
            <person name="Zhang X."/>
            <person name="Zhu X."/>
            <person name="Han X."/>
            <person name="Ni P."/>
            <person name="Wu M."/>
        </authorList>
    </citation>
    <scope>NUCLEOTIDE SEQUENCE [LARGE SCALE GENOMIC DNA]</scope>
    <source>
        <strain evidence="3 6">AJ5</strain>
    </source>
</reference>
<sequence>MAPTDTDPDGDGSEDDPRVPVVCPECETTSRVPLSDLADSIERHNQQLHDGEDVAEVDPDVAESIADLIATDLGLLEDSD</sequence>
<reference evidence="4 5" key="2">
    <citation type="journal article" date="2014" name="PLoS Genet.">
        <title>Phylogenetically driven sequencing of extremely halophilic archaea reveals strategies for static and dynamic osmo-response.</title>
        <authorList>
            <person name="Becker E.A."/>
            <person name="Seitzer P.M."/>
            <person name="Tritt A."/>
            <person name="Larsen D."/>
            <person name="Krusor M."/>
            <person name="Yao A.I."/>
            <person name="Wu D."/>
            <person name="Madern D."/>
            <person name="Eisen J.A."/>
            <person name="Darling A.E."/>
            <person name="Facciotti M.T."/>
        </authorList>
    </citation>
    <scope>NUCLEOTIDE SEQUENCE [LARGE SCALE GENOMIC DNA]</scope>
    <source>
        <strain evidence="4 5">AJ5</strain>
    </source>
</reference>